<protein>
    <submittedName>
        <fullName evidence="1">Cold-shock protein</fullName>
    </submittedName>
</protein>
<dbReference type="PANTHER" id="PTHR33619:SF3">
    <property type="entry name" value="POLYSACCHARIDE EXPORT PROTEIN GFCE-RELATED"/>
    <property type="match status" value="1"/>
</dbReference>
<comment type="caution">
    <text evidence="1">The sequence shown here is derived from an EMBL/GenBank/DDBJ whole genome shotgun (WGS) entry which is preliminary data.</text>
</comment>
<dbReference type="RefSeq" id="WP_244023599.1">
    <property type="nucleotide sequence ID" value="NZ_JALHLF010000119.1"/>
</dbReference>
<feature type="non-terminal residue" evidence="1">
    <location>
        <position position="1"/>
    </location>
</feature>
<evidence type="ECO:0000313" key="1">
    <source>
        <dbReference type="EMBL" id="MCJ2184601.1"/>
    </source>
</evidence>
<sequence>GLSPQAARDAVQAALVRAGMARSAAPFVDLSLTESAGVWVHVGGAVFDAGRVRAGERSTEALSARSQSDPIGDDNPARTVSSALKAAGGLRPDADAGRIYLMRGGAWTRLDLLGLATGTPARDPTVQAGDRIFVASTGCFDPRLARASALTAPGIRVFMSNLTRPAASNASSAIGKETTSLPYGTRFLQALVGMNCVGGSALNKDRRAVLISRNPMTGQAIVIQRSVETLVRAADRDAYDPYLMPGDALACYDSGLANFQDAISVLGSLAGIGTTAVILNQATN</sequence>
<reference evidence="1" key="1">
    <citation type="submission" date="2022-03" db="EMBL/GenBank/DDBJ databases">
        <title>Identification of a novel bacterium isolated from mangrove sediments.</title>
        <authorList>
            <person name="Pan X."/>
        </authorList>
    </citation>
    <scope>NUCLEOTIDE SEQUENCE</scope>
    <source>
        <strain evidence="1">B1949</strain>
    </source>
</reference>
<dbReference type="EMBL" id="JALHLF010000119">
    <property type="protein sequence ID" value="MCJ2184601.1"/>
    <property type="molecule type" value="Genomic_DNA"/>
</dbReference>
<dbReference type="PANTHER" id="PTHR33619">
    <property type="entry name" value="POLYSACCHARIDE EXPORT PROTEIN GFCE-RELATED"/>
    <property type="match status" value="1"/>
</dbReference>
<evidence type="ECO:0000313" key="2">
    <source>
        <dbReference type="Proteomes" id="UP001162881"/>
    </source>
</evidence>
<dbReference type="Gene3D" id="3.10.560.10">
    <property type="entry name" value="Outer membrane lipoprotein wza domain like"/>
    <property type="match status" value="1"/>
</dbReference>
<dbReference type="Proteomes" id="UP001162881">
    <property type="component" value="Unassembled WGS sequence"/>
</dbReference>
<organism evidence="1 2">
    <name type="scientific">Novosphingobium organovorum</name>
    <dbReference type="NCBI Taxonomy" id="2930092"/>
    <lineage>
        <taxon>Bacteria</taxon>
        <taxon>Pseudomonadati</taxon>
        <taxon>Pseudomonadota</taxon>
        <taxon>Alphaproteobacteria</taxon>
        <taxon>Sphingomonadales</taxon>
        <taxon>Sphingomonadaceae</taxon>
        <taxon>Novosphingobium</taxon>
    </lineage>
</organism>
<keyword evidence="2" id="KW-1185">Reference proteome</keyword>
<dbReference type="InterPro" id="IPR049712">
    <property type="entry name" value="Poly_export"/>
</dbReference>
<proteinExistence type="predicted"/>
<name>A0ABT0BHQ2_9SPHN</name>
<accession>A0ABT0BHQ2</accession>
<gene>
    <name evidence="1" type="ORF">MTR62_18175</name>
</gene>